<organism evidence="2 3">
    <name type="scientific">Natranaeroarchaeum sulfidigenes</name>
    <dbReference type="NCBI Taxonomy" id="2784880"/>
    <lineage>
        <taxon>Archaea</taxon>
        <taxon>Methanobacteriati</taxon>
        <taxon>Methanobacteriota</taxon>
        <taxon>Stenosarchaea group</taxon>
        <taxon>Halobacteria</taxon>
        <taxon>Halobacteriales</taxon>
        <taxon>Natronoarchaeaceae</taxon>
        <taxon>Natranaeroarchaeum</taxon>
    </lineage>
</organism>
<dbReference type="AlphaFoldDB" id="A0A897MRC8"/>
<accession>A0A897MRC8</accession>
<proteinExistence type="predicted"/>
<name>A0A897MRC8_9EURY</name>
<reference evidence="2" key="1">
    <citation type="submission" date="2020-11" db="EMBL/GenBank/DDBJ databases">
        <title>Carbohydrate-dependent, anaerobic sulfur respiration: A novel catabolism in halophilic archaea.</title>
        <authorList>
            <person name="Sorokin D.Y."/>
            <person name="Messina E."/>
            <person name="Smedile F."/>
            <person name="La Cono V."/>
            <person name="Hallsworth J.E."/>
            <person name="Yakimov M.M."/>
        </authorList>
    </citation>
    <scope>NUCLEOTIDE SEQUENCE</scope>
    <source>
        <strain evidence="2">AArc-S</strain>
    </source>
</reference>
<protein>
    <recommendedName>
        <fullName evidence="1">DUF8134 domain-containing protein</fullName>
    </recommendedName>
</protein>
<dbReference type="Proteomes" id="UP000663586">
    <property type="component" value="Chromosome"/>
</dbReference>
<dbReference type="InterPro" id="IPR058447">
    <property type="entry name" value="DUF8134"/>
</dbReference>
<feature type="domain" description="DUF8134" evidence="1">
    <location>
        <begin position="2"/>
        <end position="57"/>
    </location>
</feature>
<keyword evidence="3" id="KW-1185">Reference proteome</keyword>
<dbReference type="KEGG" id="hara:AArcS_0343"/>
<evidence type="ECO:0000313" key="3">
    <source>
        <dbReference type="Proteomes" id="UP000663586"/>
    </source>
</evidence>
<evidence type="ECO:0000259" key="1">
    <source>
        <dbReference type="Pfam" id="PF26455"/>
    </source>
</evidence>
<dbReference type="Pfam" id="PF26455">
    <property type="entry name" value="DUF8134"/>
    <property type="match status" value="1"/>
</dbReference>
<gene>
    <name evidence="2" type="ORF">AArcS_0343</name>
</gene>
<dbReference type="EMBL" id="CP064786">
    <property type="protein sequence ID" value="QSG01573.1"/>
    <property type="molecule type" value="Genomic_DNA"/>
</dbReference>
<evidence type="ECO:0000313" key="2">
    <source>
        <dbReference type="EMBL" id="QSG01573.1"/>
    </source>
</evidence>
<sequence>MLEAFYDVGVDDHRIVAGVVGQCIDCGTEGSIDTLPVGRIIDGEFYAYDPGQVQSLLEPVENPIAGEHRLSGRY</sequence>